<dbReference type="EMBL" id="EQ974481">
    <property type="protein sequence ID" value="EEF29181.1"/>
    <property type="molecule type" value="Genomic_DNA"/>
</dbReference>
<name>B9T4P1_RICCO</name>
<keyword evidence="2" id="KW-1185">Reference proteome</keyword>
<sequence>MEKVMGLSYINFKEKFPQFHKEMNQFLLTTPGLNSYGMNLPVYCPCQLVLVVHQRLYLICTP</sequence>
<accession>B9T4P1</accession>
<protein>
    <submittedName>
        <fullName evidence="1">Uncharacterized protein</fullName>
    </submittedName>
</protein>
<dbReference type="Proteomes" id="UP000008311">
    <property type="component" value="Unassembled WGS sequence"/>
</dbReference>
<proteinExistence type="predicted"/>
<reference evidence="2" key="1">
    <citation type="journal article" date="2010" name="Nat. Biotechnol.">
        <title>Draft genome sequence of the oilseed species Ricinus communis.</title>
        <authorList>
            <person name="Chan A.P."/>
            <person name="Crabtree J."/>
            <person name="Zhao Q."/>
            <person name="Lorenzi H."/>
            <person name="Orvis J."/>
            <person name="Puiu D."/>
            <person name="Melake-Berhan A."/>
            <person name="Jones K.M."/>
            <person name="Redman J."/>
            <person name="Chen G."/>
            <person name="Cahoon E.B."/>
            <person name="Gedil M."/>
            <person name="Stanke M."/>
            <person name="Haas B.J."/>
            <person name="Wortman J.R."/>
            <person name="Fraser-Liggett C.M."/>
            <person name="Ravel J."/>
            <person name="Rabinowicz P.D."/>
        </authorList>
    </citation>
    <scope>NUCLEOTIDE SEQUENCE [LARGE SCALE GENOMIC DNA]</scope>
    <source>
        <strain evidence="2">cv. Hale</strain>
    </source>
</reference>
<evidence type="ECO:0000313" key="1">
    <source>
        <dbReference type="EMBL" id="EEF29181.1"/>
    </source>
</evidence>
<dbReference type="AlphaFoldDB" id="B9T4P1"/>
<evidence type="ECO:0000313" key="2">
    <source>
        <dbReference type="Proteomes" id="UP000008311"/>
    </source>
</evidence>
<dbReference type="InParanoid" id="B9T4P1"/>
<gene>
    <name evidence="1" type="ORF">RCOM_0104200</name>
</gene>
<organism evidence="1 2">
    <name type="scientific">Ricinus communis</name>
    <name type="common">Castor bean</name>
    <dbReference type="NCBI Taxonomy" id="3988"/>
    <lineage>
        <taxon>Eukaryota</taxon>
        <taxon>Viridiplantae</taxon>
        <taxon>Streptophyta</taxon>
        <taxon>Embryophyta</taxon>
        <taxon>Tracheophyta</taxon>
        <taxon>Spermatophyta</taxon>
        <taxon>Magnoliopsida</taxon>
        <taxon>eudicotyledons</taxon>
        <taxon>Gunneridae</taxon>
        <taxon>Pentapetalae</taxon>
        <taxon>rosids</taxon>
        <taxon>fabids</taxon>
        <taxon>Malpighiales</taxon>
        <taxon>Euphorbiaceae</taxon>
        <taxon>Acalyphoideae</taxon>
        <taxon>Acalypheae</taxon>
        <taxon>Ricinus</taxon>
    </lineage>
</organism>